<keyword evidence="1" id="KW-0472">Membrane</keyword>
<gene>
    <name evidence="2" type="ORF">BFAG_02205</name>
</gene>
<reference evidence="2 3" key="1">
    <citation type="submission" date="2008-12" db="EMBL/GenBank/DDBJ databases">
        <title>Annotation of Bacteroides fragilis strain 3_1_12.</title>
        <authorList>
            <consortium name="The Broad Institute Genome Sequencing Platform"/>
            <person name="Ward D."/>
            <person name="Young S.K."/>
            <person name="Kodira C.D."/>
            <person name="Zeng Q."/>
            <person name="Koehrsen M."/>
            <person name="Alvarado L."/>
            <person name="Berlin A."/>
            <person name="Borenstein D."/>
            <person name="Chen Z."/>
            <person name="Engels R."/>
            <person name="Freedman E."/>
            <person name="Gellesch M."/>
            <person name="Goldberg J."/>
            <person name="Griggs A."/>
            <person name="Gujja S."/>
            <person name="Heiman D."/>
            <person name="Hepburn T."/>
            <person name="Howarth C."/>
            <person name="Jen D."/>
            <person name="Larson L."/>
            <person name="Lewis B."/>
            <person name="Mehta T."/>
            <person name="Park D."/>
            <person name="Pearson M."/>
            <person name="Roberts A."/>
            <person name="Saif S."/>
            <person name="Shea T."/>
            <person name="Shenoy N."/>
            <person name="Sisk P."/>
            <person name="Stolte C."/>
            <person name="Sykes S."/>
            <person name="Walk T."/>
            <person name="White J."/>
            <person name="Yandava C."/>
            <person name="Allen-Vercoe E."/>
            <person name="Strauss J."/>
            <person name="Ambrose C."/>
            <person name="Lander E."/>
            <person name="Nusbaum C."/>
            <person name="Galagan J."/>
            <person name="Birren B."/>
        </authorList>
    </citation>
    <scope>NUCLEOTIDE SEQUENCE [LARGE SCALE GENOMIC DNA]</scope>
    <source>
        <strain evidence="2 3">3_1_12</strain>
    </source>
</reference>
<dbReference type="Proteomes" id="UP000005101">
    <property type="component" value="Unassembled WGS sequence"/>
</dbReference>
<organism evidence="2 3">
    <name type="scientific">Bacteroides fragilis 3_1_12</name>
    <dbReference type="NCBI Taxonomy" id="457424"/>
    <lineage>
        <taxon>Bacteria</taxon>
        <taxon>Pseudomonadati</taxon>
        <taxon>Bacteroidota</taxon>
        <taxon>Bacteroidia</taxon>
        <taxon>Bacteroidales</taxon>
        <taxon>Bacteroidaceae</taxon>
        <taxon>Bacteroides</taxon>
    </lineage>
</organism>
<keyword evidence="1" id="KW-1133">Transmembrane helix</keyword>
<keyword evidence="1" id="KW-0812">Transmembrane</keyword>
<proteinExistence type="predicted"/>
<evidence type="ECO:0008006" key="4">
    <source>
        <dbReference type="Google" id="ProtNLM"/>
    </source>
</evidence>
<keyword evidence="3" id="KW-1185">Reference proteome</keyword>
<sequence>MSRIRMLICVKQSYKFLLNLFTIHSCVPKMGVWVGATLLWIGCSHPFVGATP</sequence>
<evidence type="ECO:0000256" key="1">
    <source>
        <dbReference type="SAM" id="Phobius"/>
    </source>
</evidence>
<name>A0ABN0BKV0_BACFG</name>
<dbReference type="EMBL" id="EQ973213">
    <property type="protein sequence ID" value="EFR53510.1"/>
    <property type="molecule type" value="Genomic_DNA"/>
</dbReference>
<feature type="transmembrane region" description="Helical" evidence="1">
    <location>
        <begin position="21"/>
        <end position="42"/>
    </location>
</feature>
<accession>A0ABN0BKV0</accession>
<protein>
    <recommendedName>
        <fullName evidence="4">Lipoprotein</fullName>
    </recommendedName>
</protein>
<evidence type="ECO:0000313" key="2">
    <source>
        <dbReference type="EMBL" id="EFR53510.1"/>
    </source>
</evidence>
<evidence type="ECO:0000313" key="3">
    <source>
        <dbReference type="Proteomes" id="UP000005101"/>
    </source>
</evidence>